<evidence type="ECO:0000259" key="11">
    <source>
        <dbReference type="PROSITE" id="PS50059"/>
    </source>
</evidence>
<dbReference type="GO" id="GO:0003755">
    <property type="term" value="F:peptidyl-prolyl cis-trans isomerase activity"/>
    <property type="evidence" value="ECO:0007669"/>
    <property type="project" value="UniProtKB-UniRule"/>
</dbReference>
<keyword evidence="6" id="KW-0143">Chaperone</keyword>
<dbReference type="GO" id="GO:0005737">
    <property type="term" value="C:cytoplasm"/>
    <property type="evidence" value="ECO:0007669"/>
    <property type="project" value="UniProtKB-SubCell"/>
</dbReference>
<evidence type="ECO:0000256" key="10">
    <source>
        <dbReference type="RuleBase" id="RU003915"/>
    </source>
</evidence>
<comment type="similarity">
    <text evidence="3 10">Belongs to the FKBP-type PPIase family.</text>
</comment>
<evidence type="ECO:0000256" key="8">
    <source>
        <dbReference type="ARBA" id="ARBA00037071"/>
    </source>
</evidence>
<dbReference type="InterPro" id="IPR046357">
    <property type="entry name" value="PPIase_dom_sf"/>
</dbReference>
<keyword evidence="4" id="KW-0963">Cytoplasm</keyword>
<feature type="domain" description="PPIase FKBP-type" evidence="11">
    <location>
        <begin position="17"/>
        <end position="93"/>
    </location>
</feature>
<keyword evidence="7 9" id="KW-0413">Isomerase</keyword>
<keyword evidence="5 9" id="KW-0697">Rotamase</keyword>
<dbReference type="EC" id="5.2.1.8" evidence="10"/>
<evidence type="ECO:0000256" key="5">
    <source>
        <dbReference type="ARBA" id="ARBA00023110"/>
    </source>
</evidence>
<dbReference type="AlphaFoldDB" id="A0A7M3MIB2"/>
<comment type="caution">
    <text evidence="12">The sequence shown here is derived from an EMBL/GenBank/DDBJ whole genome shotgun (WGS) entry which is preliminary data.</text>
</comment>
<dbReference type="PANTHER" id="PTHR47861">
    <property type="entry name" value="FKBP-TYPE PEPTIDYL-PROLYL CIS-TRANS ISOMERASE SLYD"/>
    <property type="match status" value="1"/>
</dbReference>
<comment type="subcellular location">
    <subcellularLocation>
        <location evidence="2">Cytoplasm</location>
    </subcellularLocation>
</comment>
<dbReference type="OrthoDB" id="9808891at2"/>
<reference evidence="12 13" key="1">
    <citation type="submission" date="2018-06" db="EMBL/GenBank/DDBJ databases">
        <title>Complete genome of Desulfovibrio indonesiensis P37SLT.</title>
        <authorList>
            <person name="Crispim J.S."/>
            <person name="Vidigal P.M.P."/>
            <person name="Silva L.C.F."/>
            <person name="Laguardia C.N."/>
            <person name="Araujo L.C."/>
            <person name="Dias R.S."/>
            <person name="Sousa M.P."/>
            <person name="Paula S.O."/>
            <person name="Silva C."/>
        </authorList>
    </citation>
    <scope>NUCLEOTIDE SEQUENCE [LARGE SCALE GENOMIC DNA]</scope>
    <source>
        <strain evidence="12 13">P37SLT</strain>
    </source>
</reference>
<evidence type="ECO:0000256" key="3">
    <source>
        <dbReference type="ARBA" id="ARBA00006577"/>
    </source>
</evidence>
<dbReference type="Pfam" id="PF00254">
    <property type="entry name" value="FKBP_C"/>
    <property type="match status" value="1"/>
</dbReference>
<evidence type="ECO:0000256" key="6">
    <source>
        <dbReference type="ARBA" id="ARBA00023186"/>
    </source>
</evidence>
<evidence type="ECO:0000256" key="7">
    <source>
        <dbReference type="ARBA" id="ARBA00023235"/>
    </source>
</evidence>
<protein>
    <recommendedName>
        <fullName evidence="10">Peptidyl-prolyl cis-trans isomerase</fullName>
        <ecNumber evidence="10">5.2.1.8</ecNumber>
    </recommendedName>
</protein>
<dbReference type="GO" id="GO:0042026">
    <property type="term" value="P:protein refolding"/>
    <property type="evidence" value="ECO:0007669"/>
    <property type="project" value="UniProtKB-ARBA"/>
</dbReference>
<comment type="catalytic activity">
    <reaction evidence="1 9 10">
        <text>[protein]-peptidylproline (omega=180) = [protein]-peptidylproline (omega=0)</text>
        <dbReference type="Rhea" id="RHEA:16237"/>
        <dbReference type="Rhea" id="RHEA-COMP:10747"/>
        <dbReference type="Rhea" id="RHEA-COMP:10748"/>
        <dbReference type="ChEBI" id="CHEBI:83833"/>
        <dbReference type="ChEBI" id="CHEBI:83834"/>
        <dbReference type="EC" id="5.2.1.8"/>
    </reaction>
</comment>
<dbReference type="InterPro" id="IPR001179">
    <property type="entry name" value="PPIase_FKBP_dom"/>
</dbReference>
<dbReference type="Gene3D" id="3.10.50.40">
    <property type="match status" value="1"/>
</dbReference>
<gene>
    <name evidence="12" type="ORF">DPQ33_03480</name>
</gene>
<evidence type="ECO:0000256" key="9">
    <source>
        <dbReference type="PROSITE-ProRule" id="PRU00277"/>
    </source>
</evidence>
<dbReference type="PROSITE" id="PS50059">
    <property type="entry name" value="FKBP_PPIASE"/>
    <property type="match status" value="1"/>
</dbReference>
<proteinExistence type="inferred from homology"/>
<evidence type="ECO:0000256" key="1">
    <source>
        <dbReference type="ARBA" id="ARBA00000971"/>
    </source>
</evidence>
<name>A0A7M3MIB2_9BACT</name>
<sequence>MNDANTGRQVMSTAQTGSEVTIHYTGTLEDGTVVDTSTDKEPVTFVIGENKVFPVVENALVGMSAGDKKNLAIPPEEGFGEYREDMIVKVPENELPEGVEVGAVLRSTTPDGQTALLSVIDIADGNATLDGNHPLAGKTLNFEVELVNVA</sequence>
<organism evidence="12 13">
    <name type="scientific">Oceanidesulfovibrio indonesiensis</name>
    <dbReference type="NCBI Taxonomy" id="54767"/>
    <lineage>
        <taxon>Bacteria</taxon>
        <taxon>Pseudomonadati</taxon>
        <taxon>Thermodesulfobacteriota</taxon>
        <taxon>Desulfovibrionia</taxon>
        <taxon>Desulfovibrionales</taxon>
        <taxon>Desulfovibrionaceae</taxon>
        <taxon>Oceanidesulfovibrio</taxon>
    </lineage>
</organism>
<keyword evidence="13" id="KW-1185">Reference proteome</keyword>
<evidence type="ECO:0000313" key="12">
    <source>
        <dbReference type="EMBL" id="TVM19434.1"/>
    </source>
</evidence>
<comment type="function">
    <text evidence="8">Also involved in hydrogenase metallocenter assembly, probably by participating in the nickel insertion step. This function in hydrogenase biosynthesis requires chaperone activity and the presence of the metal-binding domain, but not PPIase activity.</text>
</comment>
<evidence type="ECO:0000256" key="4">
    <source>
        <dbReference type="ARBA" id="ARBA00022490"/>
    </source>
</evidence>
<accession>A0A7M3MIB2</accession>
<dbReference type="EMBL" id="QMIE01000002">
    <property type="protein sequence ID" value="TVM19434.1"/>
    <property type="molecule type" value="Genomic_DNA"/>
</dbReference>
<dbReference type="Proteomes" id="UP000448292">
    <property type="component" value="Unassembled WGS sequence"/>
</dbReference>
<dbReference type="SUPFAM" id="SSF54534">
    <property type="entry name" value="FKBP-like"/>
    <property type="match status" value="1"/>
</dbReference>
<evidence type="ECO:0000256" key="2">
    <source>
        <dbReference type="ARBA" id="ARBA00004496"/>
    </source>
</evidence>
<dbReference type="PANTHER" id="PTHR47861:SF3">
    <property type="entry name" value="FKBP-TYPE PEPTIDYL-PROLYL CIS-TRANS ISOMERASE SLYD"/>
    <property type="match status" value="1"/>
</dbReference>
<evidence type="ECO:0000313" key="13">
    <source>
        <dbReference type="Proteomes" id="UP000448292"/>
    </source>
</evidence>